<sequence length="136" mass="16678">MAHRRVIDCSWDENTKLASVTLSSKWGTFTGYAKPHDEDVDVANRWSGWRIAEYKCRVKIMKKRAEAMRERYYGLVYYEDQLWHSFSYSDALRYAKRDWYKSREEYRNLKNNFKEFCKDEVDSRRQFLKDVENKRM</sequence>
<name>A0A8S5TYT2_9CAUD</name>
<evidence type="ECO:0000313" key="1">
    <source>
        <dbReference type="EMBL" id="DAF87335.1"/>
    </source>
</evidence>
<proteinExistence type="predicted"/>
<accession>A0A8S5TYT2</accession>
<dbReference type="EMBL" id="BK015962">
    <property type="protein sequence ID" value="DAF87335.1"/>
    <property type="molecule type" value="Genomic_DNA"/>
</dbReference>
<protein>
    <submittedName>
        <fullName evidence="1">Uncharacterized protein</fullName>
    </submittedName>
</protein>
<reference evidence="1" key="1">
    <citation type="journal article" date="2021" name="Proc. Natl. Acad. Sci. U.S.A.">
        <title>A Catalog of Tens of Thousands of Viruses from Human Metagenomes Reveals Hidden Associations with Chronic Diseases.</title>
        <authorList>
            <person name="Tisza M.J."/>
            <person name="Buck C.B."/>
        </authorList>
    </citation>
    <scope>NUCLEOTIDE SEQUENCE</scope>
    <source>
        <strain evidence="1">CtnPP24</strain>
    </source>
</reference>
<organism evidence="1">
    <name type="scientific">Siphoviridae sp. ctnPP24</name>
    <dbReference type="NCBI Taxonomy" id="2825662"/>
    <lineage>
        <taxon>Viruses</taxon>
        <taxon>Duplodnaviria</taxon>
        <taxon>Heunggongvirae</taxon>
        <taxon>Uroviricota</taxon>
        <taxon>Caudoviricetes</taxon>
    </lineage>
</organism>